<dbReference type="AlphaFoldDB" id="A0A917AX77"/>
<dbReference type="EMBL" id="BMIS01000015">
    <property type="protein sequence ID" value="GGE77321.1"/>
    <property type="molecule type" value="Genomic_DNA"/>
</dbReference>
<evidence type="ECO:0000313" key="3">
    <source>
        <dbReference type="EMBL" id="GGE77321.1"/>
    </source>
</evidence>
<feature type="region of interest" description="Disordered" evidence="1">
    <location>
        <begin position="37"/>
        <end position="58"/>
    </location>
</feature>
<comment type="caution">
    <text evidence="3">The sequence shown here is derived from an EMBL/GenBank/DDBJ whole genome shotgun (WGS) entry which is preliminary data.</text>
</comment>
<feature type="domain" description="DUF3071" evidence="2">
    <location>
        <begin position="1"/>
        <end position="173"/>
    </location>
</feature>
<reference evidence="3" key="2">
    <citation type="submission" date="2020-09" db="EMBL/GenBank/DDBJ databases">
        <authorList>
            <person name="Sun Q."/>
            <person name="Zhou Y."/>
        </authorList>
    </citation>
    <scope>NUCLEOTIDE SEQUENCE</scope>
    <source>
        <strain evidence="3">CGMCC 1.15388</strain>
    </source>
</reference>
<feature type="compositionally biased region" description="Basic and acidic residues" evidence="1">
    <location>
        <begin position="403"/>
        <end position="417"/>
    </location>
</feature>
<evidence type="ECO:0000259" key="2">
    <source>
        <dbReference type="Pfam" id="PF11268"/>
    </source>
</evidence>
<feature type="region of interest" description="Disordered" evidence="1">
    <location>
        <begin position="206"/>
        <end position="442"/>
    </location>
</feature>
<name>A0A917AX77_9MICC</name>
<evidence type="ECO:0000256" key="1">
    <source>
        <dbReference type="SAM" id="MobiDB-lite"/>
    </source>
</evidence>
<sequence>MQHLRIVGVGDEENRNQLILSDDDGNEYALPVDDALRSAAGRAARQSSSSDDSPAPLSPREIQARLRAGDSVAQVVEDSGLDHKHVERYAGPVQAERSYIAQRARSTEVAAASTAEHHRLAFGDAPASLEAMVKVRLRAMEVELKTVSWDAWRREDGRWTVECWFDVGSSETHGAGIGLQPPAEWTFIAESRQLTAANRWAESLSSLPLPGKTRRRDSSRHLAAVDAPFDVDAEHSPSAARDRARSAHESAQREPQQPQRRHDAARRAAAEASQNTEPQPSGDGAEGGEHEDLLDVLRARRGQRLGADEESDEKLALMLTRDEQGEGEPVEPRLRPVEAPEQEPGADPDEQFTGPIPGLEDSGVSADRSEDSEEQDAAGTDAWGFSYEDGGEETEGPSPEEAPEQKEPEQREEAPEPRHRKRSSSRRPSMPKWDDILFGGKD</sequence>
<feature type="compositionally biased region" description="Basic and acidic residues" evidence="1">
    <location>
        <begin position="432"/>
        <end position="442"/>
    </location>
</feature>
<gene>
    <name evidence="3" type="ORF">GCM10011401_25830</name>
</gene>
<dbReference type="InterPro" id="IPR047682">
    <property type="entry name" value="SepH-like"/>
</dbReference>
<protein>
    <recommendedName>
        <fullName evidence="2">DUF3071 domain-containing protein</fullName>
    </recommendedName>
</protein>
<feature type="compositionally biased region" description="Basic and acidic residues" evidence="1">
    <location>
        <begin position="260"/>
        <end position="269"/>
    </location>
</feature>
<evidence type="ECO:0000313" key="4">
    <source>
        <dbReference type="Proteomes" id="UP000633136"/>
    </source>
</evidence>
<feature type="compositionally biased region" description="Basic and acidic residues" evidence="1">
    <location>
        <begin position="232"/>
        <end position="252"/>
    </location>
</feature>
<feature type="compositionally biased region" description="Basic and acidic residues" evidence="1">
    <location>
        <begin position="320"/>
        <end position="338"/>
    </location>
</feature>
<reference evidence="3" key="1">
    <citation type="journal article" date="2014" name="Int. J. Syst. Evol. Microbiol.">
        <title>Complete genome sequence of Corynebacterium casei LMG S-19264T (=DSM 44701T), isolated from a smear-ripened cheese.</title>
        <authorList>
            <consortium name="US DOE Joint Genome Institute (JGI-PGF)"/>
            <person name="Walter F."/>
            <person name="Albersmeier A."/>
            <person name="Kalinowski J."/>
            <person name="Ruckert C."/>
        </authorList>
    </citation>
    <scope>NUCLEOTIDE SEQUENCE</scope>
    <source>
        <strain evidence="3">CGMCC 1.15388</strain>
    </source>
</reference>
<feature type="compositionally biased region" description="Basic and acidic residues" evidence="1">
    <location>
        <begin position="287"/>
        <end position="298"/>
    </location>
</feature>
<dbReference type="Proteomes" id="UP000633136">
    <property type="component" value="Unassembled WGS sequence"/>
</dbReference>
<proteinExistence type="predicted"/>
<dbReference type="InterPro" id="IPR021421">
    <property type="entry name" value="DUF3071"/>
</dbReference>
<dbReference type="Pfam" id="PF11268">
    <property type="entry name" value="DUF3071"/>
    <property type="match status" value="1"/>
</dbReference>
<dbReference type="RefSeq" id="WP_188686491.1">
    <property type="nucleotide sequence ID" value="NZ_BMIS01000015.1"/>
</dbReference>
<keyword evidence="4" id="KW-1185">Reference proteome</keyword>
<dbReference type="NCBIfam" id="NF040712">
    <property type="entry name" value="SepH"/>
    <property type="match status" value="1"/>
</dbReference>
<feature type="compositionally biased region" description="Acidic residues" evidence="1">
    <location>
        <begin position="340"/>
        <end position="350"/>
    </location>
</feature>
<organism evidence="3 4">
    <name type="scientific">Nesterenkonia cremea</name>
    <dbReference type="NCBI Taxonomy" id="1882340"/>
    <lineage>
        <taxon>Bacteria</taxon>
        <taxon>Bacillati</taxon>
        <taxon>Actinomycetota</taxon>
        <taxon>Actinomycetes</taxon>
        <taxon>Micrococcales</taxon>
        <taxon>Micrococcaceae</taxon>
        <taxon>Nesterenkonia</taxon>
    </lineage>
</organism>
<accession>A0A917AX77</accession>